<organism evidence="2 3">
    <name type="scientific">Nocardia niwae</name>
    <dbReference type="NCBI Taxonomy" id="626084"/>
    <lineage>
        <taxon>Bacteria</taxon>
        <taxon>Bacillati</taxon>
        <taxon>Actinomycetota</taxon>
        <taxon>Actinomycetes</taxon>
        <taxon>Mycobacteriales</taxon>
        <taxon>Nocardiaceae</taxon>
        <taxon>Nocardia</taxon>
    </lineage>
</organism>
<reference evidence="2 3" key="1">
    <citation type="submission" date="2024-06" db="EMBL/GenBank/DDBJ databases">
        <title>The Natural Products Discovery Center: Release of the First 8490 Sequenced Strains for Exploring Actinobacteria Biosynthetic Diversity.</title>
        <authorList>
            <person name="Kalkreuter E."/>
            <person name="Kautsar S.A."/>
            <person name="Yang D."/>
            <person name="Bader C.D."/>
            <person name="Teijaro C.N."/>
            <person name="Fluegel L."/>
            <person name="Davis C.M."/>
            <person name="Simpson J.R."/>
            <person name="Lauterbach L."/>
            <person name="Steele A.D."/>
            <person name="Gui C."/>
            <person name="Meng S."/>
            <person name="Li G."/>
            <person name="Viehrig K."/>
            <person name="Ye F."/>
            <person name="Su P."/>
            <person name="Kiefer A.F."/>
            <person name="Nichols A."/>
            <person name="Cepeda A.J."/>
            <person name="Yan W."/>
            <person name="Fan B."/>
            <person name="Jiang Y."/>
            <person name="Adhikari A."/>
            <person name="Zheng C.-J."/>
            <person name="Schuster L."/>
            <person name="Cowan T.M."/>
            <person name="Smanski M.J."/>
            <person name="Chevrette M.G."/>
            <person name="De Carvalho L.P.S."/>
            <person name="Shen B."/>
        </authorList>
    </citation>
    <scope>NUCLEOTIDE SEQUENCE [LARGE SCALE GENOMIC DNA]</scope>
    <source>
        <strain evidence="2 3">NPDC019434</strain>
    </source>
</reference>
<dbReference type="RefSeq" id="WP_357803645.1">
    <property type="nucleotide sequence ID" value="NZ_JBEYBM010000006.1"/>
</dbReference>
<dbReference type="Proteomes" id="UP001550535">
    <property type="component" value="Unassembled WGS sequence"/>
</dbReference>
<protein>
    <submittedName>
        <fullName evidence="2">Uncharacterized protein</fullName>
    </submittedName>
</protein>
<sequence length="405" mass="44809">MSNGIIKAFLRVVDDLKRLTGRESEGLAGMKTGAARVSREVSEVHTHGDADNALTIRRRWSSAGGDADTRRDLCPPPPDRASLDRAGQRLDAELTRRFGENGPTNEELYDFIANRRLSRLEQYAMIDRRIEETAASLGRDSAELRAQMRRELKEALSGKPIAIRVRDNELLAILREGRIRGARNPVGVRAHAEEEWFGPHVHDNPPVYGYIAVDGVRPSQDGMIDALSELNYGDNQIYLKPEVRSRTTVTFGDSLVERERAIPSPLDNPSEYSYGVGVHDLAPVGRDYLGADFRANHFIEAQMFDLTTADIDFIGLHQPPSAALRQALDQSGLDWRVLSNRTIAAEGSPAERAAAIERTSQDLEHLRHVHPVMRSHAEPLEAELRADLRVLSDSIAGDGPAANPG</sequence>
<accession>A0ABV2XF35</accession>
<proteinExistence type="predicted"/>
<keyword evidence="3" id="KW-1185">Reference proteome</keyword>
<feature type="region of interest" description="Disordered" evidence="1">
    <location>
        <begin position="61"/>
        <end position="84"/>
    </location>
</feature>
<comment type="caution">
    <text evidence="2">The sequence shown here is derived from an EMBL/GenBank/DDBJ whole genome shotgun (WGS) entry which is preliminary data.</text>
</comment>
<dbReference type="EMBL" id="JBEYBR010000060">
    <property type="protein sequence ID" value="MEU2124509.1"/>
    <property type="molecule type" value="Genomic_DNA"/>
</dbReference>
<name>A0ABV2XF35_9NOCA</name>
<evidence type="ECO:0000313" key="2">
    <source>
        <dbReference type="EMBL" id="MEU2124509.1"/>
    </source>
</evidence>
<evidence type="ECO:0000256" key="1">
    <source>
        <dbReference type="SAM" id="MobiDB-lite"/>
    </source>
</evidence>
<gene>
    <name evidence="2" type="ORF">ABZ507_22105</name>
</gene>
<evidence type="ECO:0000313" key="3">
    <source>
        <dbReference type="Proteomes" id="UP001550535"/>
    </source>
</evidence>